<gene>
    <name evidence="1" type="ORF">HHI36_001792</name>
</gene>
<proteinExistence type="predicted"/>
<reference evidence="1 2" key="1">
    <citation type="journal article" date="2021" name="BMC Biol.">
        <title>Horizontally acquired antibacterial genes associated with adaptive radiation of ladybird beetles.</title>
        <authorList>
            <person name="Li H.S."/>
            <person name="Tang X.F."/>
            <person name="Huang Y.H."/>
            <person name="Xu Z.Y."/>
            <person name="Chen M.L."/>
            <person name="Du X.Y."/>
            <person name="Qiu B.Y."/>
            <person name="Chen P.T."/>
            <person name="Zhang W."/>
            <person name="Slipinski A."/>
            <person name="Escalona H.E."/>
            <person name="Waterhouse R.M."/>
            <person name="Zwick A."/>
            <person name="Pang H."/>
        </authorList>
    </citation>
    <scope>NUCLEOTIDE SEQUENCE [LARGE SCALE GENOMIC DNA]</scope>
    <source>
        <strain evidence="1">SYSU2018</strain>
    </source>
</reference>
<protein>
    <submittedName>
        <fullName evidence="1">Uncharacterized protein</fullName>
    </submittedName>
</protein>
<dbReference type="AlphaFoldDB" id="A0ABD2P8I0"/>
<organism evidence="1 2">
    <name type="scientific">Cryptolaemus montrouzieri</name>
    <dbReference type="NCBI Taxonomy" id="559131"/>
    <lineage>
        <taxon>Eukaryota</taxon>
        <taxon>Metazoa</taxon>
        <taxon>Ecdysozoa</taxon>
        <taxon>Arthropoda</taxon>
        <taxon>Hexapoda</taxon>
        <taxon>Insecta</taxon>
        <taxon>Pterygota</taxon>
        <taxon>Neoptera</taxon>
        <taxon>Endopterygota</taxon>
        <taxon>Coleoptera</taxon>
        <taxon>Polyphaga</taxon>
        <taxon>Cucujiformia</taxon>
        <taxon>Coccinelloidea</taxon>
        <taxon>Coccinellidae</taxon>
        <taxon>Scymninae</taxon>
        <taxon>Scymnini</taxon>
        <taxon>Cryptolaemus</taxon>
    </lineage>
</organism>
<dbReference type="Proteomes" id="UP001516400">
    <property type="component" value="Unassembled WGS sequence"/>
</dbReference>
<keyword evidence="2" id="KW-1185">Reference proteome</keyword>
<feature type="non-terminal residue" evidence="1">
    <location>
        <position position="127"/>
    </location>
</feature>
<evidence type="ECO:0000313" key="2">
    <source>
        <dbReference type="Proteomes" id="UP001516400"/>
    </source>
</evidence>
<dbReference type="EMBL" id="JABFTP020000185">
    <property type="protein sequence ID" value="KAL3287317.1"/>
    <property type="molecule type" value="Genomic_DNA"/>
</dbReference>
<name>A0ABD2P8I0_9CUCU</name>
<evidence type="ECO:0000313" key="1">
    <source>
        <dbReference type="EMBL" id="KAL3287317.1"/>
    </source>
</evidence>
<sequence>MRKTHFETKIKTSSNKIRRTWQIVNSLTNKSKQYEANKSQYPSIDPTELVNEFNKYFTNVAVALTRMIKSSKMDIGLRGCEKSFYIFTVTEEERERTVNKLKNNSAYGYDEVPLHVIKKAIKAVSKP</sequence>
<accession>A0ABD2P8I0</accession>
<comment type="caution">
    <text evidence="1">The sequence shown here is derived from an EMBL/GenBank/DDBJ whole genome shotgun (WGS) entry which is preliminary data.</text>
</comment>